<sequence>MYYSRKRYLMATESLWGFRHKDKLESAELVFKRAKKSPIDNNKVVDAPKINPPNEKSYQEAIEEDIFAQYSSTS</sequence>
<comment type="caution">
    <text evidence="1">The sequence shown here is derived from an EMBL/GenBank/DDBJ whole genome shotgun (WGS) entry which is preliminary data.</text>
</comment>
<dbReference type="EMBL" id="BPLR01003539">
    <property type="protein sequence ID" value="GIX85708.1"/>
    <property type="molecule type" value="Genomic_DNA"/>
</dbReference>
<dbReference type="Proteomes" id="UP001054945">
    <property type="component" value="Unassembled WGS sequence"/>
</dbReference>
<dbReference type="AlphaFoldDB" id="A0AAV4NM05"/>
<gene>
    <name evidence="1" type="ORF">CEXT_105381</name>
</gene>
<evidence type="ECO:0000313" key="2">
    <source>
        <dbReference type="Proteomes" id="UP001054945"/>
    </source>
</evidence>
<evidence type="ECO:0000313" key="1">
    <source>
        <dbReference type="EMBL" id="GIX85708.1"/>
    </source>
</evidence>
<accession>A0AAV4NM05</accession>
<proteinExistence type="predicted"/>
<reference evidence="1 2" key="1">
    <citation type="submission" date="2021-06" db="EMBL/GenBank/DDBJ databases">
        <title>Caerostris extrusa draft genome.</title>
        <authorList>
            <person name="Kono N."/>
            <person name="Arakawa K."/>
        </authorList>
    </citation>
    <scope>NUCLEOTIDE SEQUENCE [LARGE SCALE GENOMIC DNA]</scope>
</reference>
<name>A0AAV4NM05_CAEEX</name>
<protein>
    <submittedName>
        <fullName evidence="1">Uncharacterized protein</fullName>
    </submittedName>
</protein>
<keyword evidence="2" id="KW-1185">Reference proteome</keyword>
<organism evidence="1 2">
    <name type="scientific">Caerostris extrusa</name>
    <name type="common">Bark spider</name>
    <name type="synonym">Caerostris bankana</name>
    <dbReference type="NCBI Taxonomy" id="172846"/>
    <lineage>
        <taxon>Eukaryota</taxon>
        <taxon>Metazoa</taxon>
        <taxon>Ecdysozoa</taxon>
        <taxon>Arthropoda</taxon>
        <taxon>Chelicerata</taxon>
        <taxon>Arachnida</taxon>
        <taxon>Araneae</taxon>
        <taxon>Araneomorphae</taxon>
        <taxon>Entelegynae</taxon>
        <taxon>Araneoidea</taxon>
        <taxon>Araneidae</taxon>
        <taxon>Caerostris</taxon>
    </lineage>
</organism>